<keyword evidence="3" id="KW-1185">Reference proteome</keyword>
<accession>A0A3D9YW50</accession>
<protein>
    <submittedName>
        <fullName evidence="2">Phage portal protein</fullName>
    </submittedName>
</protein>
<organism evidence="2 3">
    <name type="scientific">Methylovirgula ligni</name>
    <dbReference type="NCBI Taxonomy" id="569860"/>
    <lineage>
        <taxon>Bacteria</taxon>
        <taxon>Pseudomonadati</taxon>
        <taxon>Pseudomonadota</taxon>
        <taxon>Alphaproteobacteria</taxon>
        <taxon>Hyphomicrobiales</taxon>
        <taxon>Beijerinckiaceae</taxon>
        <taxon>Methylovirgula</taxon>
    </lineage>
</organism>
<reference evidence="2 3" key="1">
    <citation type="submission" date="2018-08" db="EMBL/GenBank/DDBJ databases">
        <title>Genomic Encyclopedia of Type Strains, Phase IV (KMG-IV): sequencing the most valuable type-strain genomes for metagenomic binning, comparative biology and taxonomic classification.</title>
        <authorList>
            <person name="Goeker M."/>
        </authorList>
    </citation>
    <scope>NUCLEOTIDE SEQUENCE [LARGE SCALE GENOMIC DNA]</scope>
    <source>
        <strain evidence="2 3">BW863</strain>
    </source>
</reference>
<comment type="caution">
    <text evidence="2">The sequence shown here is derived from an EMBL/GenBank/DDBJ whole genome shotgun (WGS) entry which is preliminary data.</text>
</comment>
<name>A0A3D9YW50_9HYPH</name>
<dbReference type="InterPro" id="IPR006944">
    <property type="entry name" value="Phage/GTA_portal"/>
</dbReference>
<feature type="region of interest" description="Disordered" evidence="1">
    <location>
        <begin position="466"/>
        <end position="507"/>
    </location>
</feature>
<dbReference type="Proteomes" id="UP000256900">
    <property type="component" value="Unassembled WGS sequence"/>
</dbReference>
<dbReference type="Pfam" id="PF04860">
    <property type="entry name" value="Phage_portal"/>
    <property type="match status" value="1"/>
</dbReference>
<dbReference type="AlphaFoldDB" id="A0A3D9YW50"/>
<evidence type="ECO:0000256" key="1">
    <source>
        <dbReference type="SAM" id="MobiDB-lite"/>
    </source>
</evidence>
<feature type="compositionally biased region" description="Basic and acidic residues" evidence="1">
    <location>
        <begin position="466"/>
        <end position="477"/>
    </location>
</feature>
<dbReference type="EMBL" id="QUMO01000003">
    <property type="protein sequence ID" value="REF86438.1"/>
    <property type="molecule type" value="Genomic_DNA"/>
</dbReference>
<evidence type="ECO:0000313" key="3">
    <source>
        <dbReference type="Proteomes" id="UP000256900"/>
    </source>
</evidence>
<evidence type="ECO:0000313" key="2">
    <source>
        <dbReference type="EMBL" id="REF86438.1"/>
    </source>
</evidence>
<sequence length="563" mass="62390">MFMSQRGEGQRSWPLSPYEVSVSYGQPGAAGQGADWFGPLAPITPLAPPEVSGRQWDYPSGYNLATTPRIYEPISFHTLRGLAEGYDLLRLVIETRKDQVARLVWNIGPRSKQPGADPRIAALRQFFARPDGLHTFGDWLRLLLEELFVIDAPTLYLQRDRAGRLAALLPLDGATIKPVIDDWGRTPQPYAADGTMIYPVAYQQVLKGYPAVDYSLRDIIYRPRNVRVNRAYGFSPVEQIVTSVNIALRRQMYLLDYFTQGNIPDSLIGVPENWTPDQIASYQKYWDAYFDGDLGRRRRAKFVPGGVAKTFIQTKEPDLKGPFDEWLARIVCFAFSISPQALTQQTNRATAETQKEIAEEEGLAPILAWVKDLIDQIIAQEFDAPDLEFSWSAEPSIDPQAQEAILSSYTAKGIITINEARAALGRDPFPDAAASTPMTLTGGGYVALGQGTDDDVSKSSIVSRIDKSASWDEDQHPRWPAGSGDHHGGRFAPNGKEPASSSGRTALIDDDGCDEEWESAREYCLRLLELHPFHPDRAKLGSHKTVDGCAKGFVSERCGGNPV</sequence>
<proteinExistence type="predicted"/>
<gene>
    <name evidence="2" type="ORF">DES32_2492</name>
</gene>